<gene>
    <name evidence="1" type="ORF">GCM10009655_08940</name>
</gene>
<sequence>MDAALPIVIDEEGNLMVYPTVEMACLEMEAIDVVDGVYEAFDGHGRRLKLVAHGEFVSIAVPPDAHPEPAELERRLRKYIDPELAADLGIENVDDASLPALVHALFSYQRGETARSGYGTWNQPDRATRVGWERHAGRLVFRISARWLPIHRHRGYGRIELLSNGPRIEK</sequence>
<accession>A0ABP4G391</accession>
<keyword evidence="2" id="KW-1185">Reference proteome</keyword>
<evidence type="ECO:0000313" key="1">
    <source>
        <dbReference type="EMBL" id="GAA1211921.1"/>
    </source>
</evidence>
<name>A0ABP4G391_9MICO</name>
<dbReference type="EMBL" id="BAAAKW010000017">
    <property type="protein sequence ID" value="GAA1211921.1"/>
    <property type="molecule type" value="Genomic_DNA"/>
</dbReference>
<reference evidence="2" key="1">
    <citation type="journal article" date="2019" name="Int. J. Syst. Evol. Microbiol.">
        <title>The Global Catalogue of Microorganisms (GCM) 10K type strain sequencing project: providing services to taxonomists for standard genome sequencing and annotation.</title>
        <authorList>
            <consortium name="The Broad Institute Genomics Platform"/>
            <consortium name="The Broad Institute Genome Sequencing Center for Infectious Disease"/>
            <person name="Wu L."/>
            <person name="Ma J."/>
        </authorList>
    </citation>
    <scope>NUCLEOTIDE SEQUENCE [LARGE SCALE GENOMIC DNA]</scope>
    <source>
        <strain evidence="2">JCM 12762</strain>
    </source>
</reference>
<dbReference type="Proteomes" id="UP001500943">
    <property type="component" value="Unassembled WGS sequence"/>
</dbReference>
<comment type="caution">
    <text evidence="1">The sequence shown here is derived from an EMBL/GenBank/DDBJ whole genome shotgun (WGS) entry which is preliminary data.</text>
</comment>
<evidence type="ECO:0000313" key="2">
    <source>
        <dbReference type="Proteomes" id="UP001500943"/>
    </source>
</evidence>
<organism evidence="1 2">
    <name type="scientific">Rhodoglobus aureus</name>
    <dbReference type="NCBI Taxonomy" id="191497"/>
    <lineage>
        <taxon>Bacteria</taxon>
        <taxon>Bacillati</taxon>
        <taxon>Actinomycetota</taxon>
        <taxon>Actinomycetes</taxon>
        <taxon>Micrococcales</taxon>
        <taxon>Microbacteriaceae</taxon>
        <taxon>Rhodoglobus</taxon>
    </lineage>
</organism>
<proteinExistence type="predicted"/>
<protein>
    <submittedName>
        <fullName evidence="1">Uncharacterized protein</fullName>
    </submittedName>
</protein>
<dbReference type="RefSeq" id="WP_343923557.1">
    <property type="nucleotide sequence ID" value="NZ_BAAAKW010000017.1"/>
</dbReference>